<sequence>MDGETICSGHVDGNLRLWDIQSGRLLSEVAAHSHAITSTSLSKSGNVLLTSGKDNLHNLFDMRFLEVCGSLRANGNRVASAWSRSCISADENYVAAGSSDGSLHIWSRSRQEIVSTLREDSDPILSCSWSCLGKRLASASKNGTLCMDMMNSIQASLFGTWVIIGCVYKQLVI</sequence>
<dbReference type="PROSITE" id="PS00678">
    <property type="entry name" value="WD_REPEATS_1"/>
    <property type="match status" value="1"/>
</dbReference>
<name>A0A835LMA2_9MAGN</name>
<dbReference type="FunFam" id="2.130.10.10:FF:003347">
    <property type="entry name" value="Autophagy-related protein 16"/>
    <property type="match status" value="1"/>
</dbReference>
<dbReference type="GO" id="GO:0000045">
    <property type="term" value="P:autophagosome assembly"/>
    <property type="evidence" value="ECO:0007669"/>
    <property type="project" value="InterPro"/>
</dbReference>
<dbReference type="InterPro" id="IPR036322">
    <property type="entry name" value="WD40_repeat_dom_sf"/>
</dbReference>
<feature type="repeat" description="WD" evidence="3">
    <location>
        <begin position="29"/>
        <end position="63"/>
    </location>
</feature>
<feature type="repeat" description="WD" evidence="3">
    <location>
        <begin position="1"/>
        <end position="28"/>
    </location>
</feature>
<organism evidence="4 5">
    <name type="scientific">Coptis chinensis</name>
    <dbReference type="NCBI Taxonomy" id="261450"/>
    <lineage>
        <taxon>Eukaryota</taxon>
        <taxon>Viridiplantae</taxon>
        <taxon>Streptophyta</taxon>
        <taxon>Embryophyta</taxon>
        <taxon>Tracheophyta</taxon>
        <taxon>Spermatophyta</taxon>
        <taxon>Magnoliopsida</taxon>
        <taxon>Ranunculales</taxon>
        <taxon>Ranunculaceae</taxon>
        <taxon>Coptidoideae</taxon>
        <taxon>Coptis</taxon>
    </lineage>
</organism>
<evidence type="ECO:0000313" key="5">
    <source>
        <dbReference type="Proteomes" id="UP000631114"/>
    </source>
</evidence>
<keyword evidence="2" id="KW-0677">Repeat</keyword>
<dbReference type="OrthoDB" id="538223at2759"/>
<accession>A0A835LMA2</accession>
<dbReference type="InterPro" id="IPR015943">
    <property type="entry name" value="WD40/YVTN_repeat-like_dom_sf"/>
</dbReference>
<gene>
    <name evidence="4" type="ORF">IFM89_015067</name>
</gene>
<dbReference type="Pfam" id="PF00400">
    <property type="entry name" value="WD40"/>
    <property type="match status" value="4"/>
</dbReference>
<evidence type="ECO:0000313" key="4">
    <source>
        <dbReference type="EMBL" id="KAF9592496.1"/>
    </source>
</evidence>
<dbReference type="AlphaFoldDB" id="A0A835LMA2"/>
<dbReference type="PANTHER" id="PTHR19878:SF8">
    <property type="entry name" value="AUTOPHAGY-RELATED 16, ISOFORM F"/>
    <property type="match status" value="1"/>
</dbReference>
<dbReference type="Proteomes" id="UP000631114">
    <property type="component" value="Unassembled WGS sequence"/>
</dbReference>
<dbReference type="EMBL" id="JADFTS010000008">
    <property type="protein sequence ID" value="KAF9592496.1"/>
    <property type="molecule type" value="Genomic_DNA"/>
</dbReference>
<reference evidence="4 5" key="1">
    <citation type="submission" date="2020-10" db="EMBL/GenBank/DDBJ databases">
        <title>The Coptis chinensis genome and diversification of protoberbering-type alkaloids.</title>
        <authorList>
            <person name="Wang B."/>
            <person name="Shu S."/>
            <person name="Song C."/>
            <person name="Liu Y."/>
        </authorList>
    </citation>
    <scope>NUCLEOTIDE SEQUENCE [LARGE SCALE GENOMIC DNA]</scope>
    <source>
        <strain evidence="4">HL-2020</strain>
        <tissue evidence="4">Leaf</tissue>
    </source>
</reference>
<evidence type="ECO:0000256" key="1">
    <source>
        <dbReference type="ARBA" id="ARBA00022574"/>
    </source>
</evidence>
<dbReference type="Gene3D" id="2.130.10.10">
    <property type="entry name" value="YVTN repeat-like/Quinoprotein amine dehydrogenase"/>
    <property type="match status" value="2"/>
</dbReference>
<dbReference type="PROSITE" id="PS50082">
    <property type="entry name" value="WD_REPEATS_2"/>
    <property type="match status" value="3"/>
</dbReference>
<evidence type="ECO:0000256" key="2">
    <source>
        <dbReference type="ARBA" id="ARBA00022737"/>
    </source>
</evidence>
<dbReference type="SMART" id="SM00320">
    <property type="entry name" value="WD40"/>
    <property type="match status" value="3"/>
</dbReference>
<keyword evidence="1 3" id="KW-0853">WD repeat</keyword>
<feature type="repeat" description="WD" evidence="3">
    <location>
        <begin position="88"/>
        <end position="116"/>
    </location>
</feature>
<comment type="caution">
    <text evidence="4">The sequence shown here is derived from an EMBL/GenBank/DDBJ whole genome shotgun (WGS) entry which is preliminary data.</text>
</comment>
<dbReference type="InterPro" id="IPR045160">
    <property type="entry name" value="ATG16"/>
</dbReference>
<dbReference type="PANTHER" id="PTHR19878">
    <property type="entry name" value="AUTOPHAGY PROTEIN 16-LIKE"/>
    <property type="match status" value="1"/>
</dbReference>
<proteinExistence type="predicted"/>
<evidence type="ECO:0000256" key="3">
    <source>
        <dbReference type="PROSITE-ProRule" id="PRU00221"/>
    </source>
</evidence>
<keyword evidence="5" id="KW-1185">Reference proteome</keyword>
<dbReference type="SUPFAM" id="SSF50978">
    <property type="entry name" value="WD40 repeat-like"/>
    <property type="match status" value="1"/>
</dbReference>
<dbReference type="InterPro" id="IPR001680">
    <property type="entry name" value="WD40_rpt"/>
</dbReference>
<protein>
    <submittedName>
        <fullName evidence="4">Uncharacterized protein</fullName>
    </submittedName>
</protein>
<dbReference type="InterPro" id="IPR019775">
    <property type="entry name" value="WD40_repeat_CS"/>
</dbReference>